<evidence type="ECO:0000313" key="1">
    <source>
        <dbReference type="EMBL" id="OIN55673.1"/>
    </source>
</evidence>
<dbReference type="OrthoDB" id="839492at2"/>
<organism evidence="1 2">
    <name type="scientific">Arsenicibacter rosenii</name>
    <dbReference type="NCBI Taxonomy" id="1750698"/>
    <lineage>
        <taxon>Bacteria</taxon>
        <taxon>Pseudomonadati</taxon>
        <taxon>Bacteroidota</taxon>
        <taxon>Cytophagia</taxon>
        <taxon>Cytophagales</taxon>
        <taxon>Spirosomataceae</taxon>
        <taxon>Arsenicibacter</taxon>
    </lineage>
</organism>
<dbReference type="RefSeq" id="WP_071506690.1">
    <property type="nucleotide sequence ID" value="NZ_MORL01000044.1"/>
</dbReference>
<dbReference type="SUPFAM" id="SSF47413">
    <property type="entry name" value="lambda repressor-like DNA-binding domains"/>
    <property type="match status" value="1"/>
</dbReference>
<proteinExistence type="predicted"/>
<dbReference type="GO" id="GO:0003677">
    <property type="term" value="F:DNA binding"/>
    <property type="evidence" value="ECO:0007669"/>
    <property type="project" value="InterPro"/>
</dbReference>
<protein>
    <recommendedName>
        <fullName evidence="3">HTH cro/C1-type domain-containing protein</fullName>
    </recommendedName>
</protein>
<evidence type="ECO:0000313" key="2">
    <source>
        <dbReference type="Proteomes" id="UP000181790"/>
    </source>
</evidence>
<name>A0A1S2VAF2_9BACT</name>
<dbReference type="AlphaFoldDB" id="A0A1S2VAF2"/>
<gene>
    <name evidence="1" type="ORF">BLX24_28760</name>
</gene>
<accession>A0A1S2VAF2</accession>
<comment type="caution">
    <text evidence="1">The sequence shown here is derived from an EMBL/GenBank/DDBJ whole genome shotgun (WGS) entry which is preliminary data.</text>
</comment>
<dbReference type="CDD" id="cd00093">
    <property type="entry name" value="HTH_XRE"/>
    <property type="match status" value="1"/>
</dbReference>
<dbReference type="EMBL" id="MORL01000044">
    <property type="protein sequence ID" value="OIN55673.1"/>
    <property type="molecule type" value="Genomic_DNA"/>
</dbReference>
<dbReference type="Gene3D" id="1.10.260.40">
    <property type="entry name" value="lambda repressor-like DNA-binding domains"/>
    <property type="match status" value="1"/>
</dbReference>
<dbReference type="Proteomes" id="UP000181790">
    <property type="component" value="Unassembled WGS sequence"/>
</dbReference>
<evidence type="ECO:0008006" key="3">
    <source>
        <dbReference type="Google" id="ProtNLM"/>
    </source>
</evidence>
<reference evidence="1 2" key="1">
    <citation type="submission" date="2016-10" db="EMBL/GenBank/DDBJ databases">
        <title>Arsenicibacter rosenii gen. nov., sp. nov., an efficient arsenic-methylating bacterium isolated from an arsenic-contaminated paddy soil.</title>
        <authorList>
            <person name="Huang K."/>
        </authorList>
    </citation>
    <scope>NUCLEOTIDE SEQUENCE [LARGE SCALE GENOMIC DNA]</scope>
    <source>
        <strain evidence="1 2">SM-1</strain>
    </source>
</reference>
<sequence>MNSTINERIVKLIETLKMSNNAFAKSIDKSSTAINYISDGKGKPSYDVLESIFKRYPQVSRDWLLMGEGEMFRTSAPVNKPVDGGDFGERVLMEVRRLFEEELKEKNAQIASLSRMLEMTLGKSKGVSSSQVVSQGIRNTPFQVIQGAELGWVFKKFGS</sequence>
<dbReference type="InterPro" id="IPR001387">
    <property type="entry name" value="Cro/C1-type_HTH"/>
</dbReference>
<keyword evidence="2" id="KW-1185">Reference proteome</keyword>
<dbReference type="InterPro" id="IPR010982">
    <property type="entry name" value="Lambda_DNA-bd_dom_sf"/>
</dbReference>